<dbReference type="FunFam" id="3.30.479.10:FF:000003">
    <property type="entry name" value="6-pyruvoyl tetrahydrobiopterin synthase"/>
    <property type="match status" value="1"/>
</dbReference>
<evidence type="ECO:0000256" key="3">
    <source>
        <dbReference type="ARBA" id="ARBA00009164"/>
    </source>
</evidence>
<dbReference type="PANTHER" id="PTHR12589:SF7">
    <property type="entry name" value="6-PYRUVOYL TETRAHYDROBIOPTERIN SYNTHASE"/>
    <property type="match status" value="1"/>
</dbReference>
<dbReference type="InterPro" id="IPR038418">
    <property type="entry name" value="6-PTP_synth/QueD_sf"/>
</dbReference>
<comment type="pathway">
    <text evidence="2">Cofactor biosynthesis; tetrahydrobiopterin biosynthesis; tetrahydrobiopterin from 7,8-dihydroneopterin triphosphate: step 1/3.</text>
</comment>
<dbReference type="UniPathway" id="UPA00849">
    <property type="reaction ID" value="UER00819"/>
</dbReference>
<dbReference type="Proteomes" id="UP000292052">
    <property type="component" value="Unassembled WGS sequence"/>
</dbReference>
<reference evidence="10 11" key="1">
    <citation type="submission" date="2017-03" db="EMBL/GenBank/DDBJ databases">
        <title>Genome of the blue death feigning beetle - Asbolus verrucosus.</title>
        <authorList>
            <person name="Rider S.D."/>
        </authorList>
    </citation>
    <scope>NUCLEOTIDE SEQUENCE [LARGE SCALE GENOMIC DNA]</scope>
    <source>
        <strain evidence="10">Butters</strain>
        <tissue evidence="10">Head and leg muscle</tissue>
    </source>
</reference>
<keyword evidence="11" id="KW-1185">Reference proteome</keyword>
<dbReference type="EC" id="4.2.3.12" evidence="4"/>
<keyword evidence="9" id="KW-0456">Lyase</keyword>
<dbReference type="SUPFAM" id="SSF55620">
    <property type="entry name" value="Tetrahydrobiopterin biosynthesis enzymes-like"/>
    <property type="match status" value="1"/>
</dbReference>
<evidence type="ECO:0000256" key="7">
    <source>
        <dbReference type="ARBA" id="ARBA00022833"/>
    </source>
</evidence>
<dbReference type="CDD" id="cd00470">
    <property type="entry name" value="PTPS"/>
    <property type="match status" value="1"/>
</dbReference>
<gene>
    <name evidence="10" type="ORF">BDFB_012341</name>
</gene>
<accession>A0A482VU08</accession>
<proteinExistence type="inferred from homology"/>
<evidence type="ECO:0000313" key="10">
    <source>
        <dbReference type="EMBL" id="RZC35757.1"/>
    </source>
</evidence>
<keyword evidence="6" id="KW-0479">Metal-binding</keyword>
<dbReference type="PANTHER" id="PTHR12589">
    <property type="entry name" value="PYRUVOYL TETRAHYDROBIOPTERIN SYNTHASE"/>
    <property type="match status" value="1"/>
</dbReference>
<dbReference type="GO" id="GO:0005739">
    <property type="term" value="C:mitochondrion"/>
    <property type="evidence" value="ECO:0007669"/>
    <property type="project" value="TreeGrafter"/>
</dbReference>
<sequence length="163" mass="19072">MGGNQETHKAYQTRRLTFSACHRLHSPHLSDEDNLLLYGKCNHINGHGHNYIGLSRTKLIKMQHNLTLGFAVKVTLFGEIDPKTGMIMNMTELKKDMEEAVMKPMDHKNLDKDVEFFKTRPSTTENLTVFIWTRMKQMLRKPELLYEVEVYETENNIVKYRGE</sequence>
<keyword evidence="7" id="KW-0862">Zinc</keyword>
<dbReference type="GO" id="GO:0006729">
    <property type="term" value="P:tetrahydrobiopterin biosynthetic process"/>
    <property type="evidence" value="ECO:0007669"/>
    <property type="project" value="UniProtKB-UniPathway"/>
</dbReference>
<dbReference type="STRING" id="1661398.A0A482VU08"/>
<organism evidence="10 11">
    <name type="scientific">Asbolus verrucosus</name>
    <name type="common">Desert ironclad beetle</name>
    <dbReference type="NCBI Taxonomy" id="1661398"/>
    <lineage>
        <taxon>Eukaryota</taxon>
        <taxon>Metazoa</taxon>
        <taxon>Ecdysozoa</taxon>
        <taxon>Arthropoda</taxon>
        <taxon>Hexapoda</taxon>
        <taxon>Insecta</taxon>
        <taxon>Pterygota</taxon>
        <taxon>Neoptera</taxon>
        <taxon>Endopterygota</taxon>
        <taxon>Coleoptera</taxon>
        <taxon>Polyphaga</taxon>
        <taxon>Cucujiformia</taxon>
        <taxon>Tenebrionidae</taxon>
        <taxon>Pimeliinae</taxon>
        <taxon>Asbolus</taxon>
    </lineage>
</organism>
<protein>
    <recommendedName>
        <fullName evidence="5">6-pyruvoyl tetrahydrobiopterin synthase</fullName>
        <ecNumber evidence="4">4.2.3.12</ecNumber>
    </recommendedName>
</protein>
<evidence type="ECO:0000256" key="5">
    <source>
        <dbReference type="ARBA" id="ARBA00015587"/>
    </source>
</evidence>
<evidence type="ECO:0000256" key="4">
    <source>
        <dbReference type="ARBA" id="ARBA00013100"/>
    </source>
</evidence>
<keyword evidence="8" id="KW-0783">Tetrahydrobiopterin biosynthesis</keyword>
<dbReference type="Gene3D" id="3.30.479.10">
    <property type="entry name" value="6-pyruvoyl tetrahydropterin synthase/QueD"/>
    <property type="match status" value="1"/>
</dbReference>
<dbReference type="InterPro" id="IPR022469">
    <property type="entry name" value="PTPS_His_AS"/>
</dbReference>
<evidence type="ECO:0000256" key="1">
    <source>
        <dbReference type="ARBA" id="ARBA00001947"/>
    </source>
</evidence>
<evidence type="ECO:0000313" key="11">
    <source>
        <dbReference type="Proteomes" id="UP000292052"/>
    </source>
</evidence>
<comment type="cofactor">
    <cofactor evidence="1">
        <name>Zn(2+)</name>
        <dbReference type="ChEBI" id="CHEBI:29105"/>
    </cofactor>
</comment>
<dbReference type="AlphaFoldDB" id="A0A482VU08"/>
<comment type="caution">
    <text evidence="10">The sequence shown here is derived from an EMBL/GenBank/DDBJ whole genome shotgun (WGS) entry which is preliminary data.</text>
</comment>
<dbReference type="EMBL" id="QDEB01068135">
    <property type="protein sequence ID" value="RZC35757.1"/>
    <property type="molecule type" value="Genomic_DNA"/>
</dbReference>
<dbReference type="GO" id="GO:0003874">
    <property type="term" value="F:6-pyruvoyltetrahydropterin synthase activity"/>
    <property type="evidence" value="ECO:0007669"/>
    <property type="project" value="UniProtKB-EC"/>
</dbReference>
<evidence type="ECO:0000256" key="6">
    <source>
        <dbReference type="ARBA" id="ARBA00022723"/>
    </source>
</evidence>
<evidence type="ECO:0000256" key="8">
    <source>
        <dbReference type="ARBA" id="ARBA00023007"/>
    </source>
</evidence>
<dbReference type="PROSITE" id="PS00988">
    <property type="entry name" value="PTPS_2"/>
    <property type="match status" value="1"/>
</dbReference>
<dbReference type="GO" id="GO:0046872">
    <property type="term" value="F:metal ion binding"/>
    <property type="evidence" value="ECO:0007669"/>
    <property type="project" value="UniProtKB-KW"/>
</dbReference>
<evidence type="ECO:0000256" key="9">
    <source>
        <dbReference type="ARBA" id="ARBA00023239"/>
    </source>
</evidence>
<comment type="similarity">
    <text evidence="3">Belongs to the PTPS family.</text>
</comment>
<evidence type="ECO:0000256" key="2">
    <source>
        <dbReference type="ARBA" id="ARBA00005126"/>
    </source>
</evidence>
<dbReference type="Pfam" id="PF01242">
    <property type="entry name" value="PTPS"/>
    <property type="match status" value="1"/>
</dbReference>
<dbReference type="OrthoDB" id="14045at2759"/>
<name>A0A482VU08_ASBVE</name>
<dbReference type="InterPro" id="IPR007115">
    <property type="entry name" value="6-PTP_synth/QueD"/>
</dbReference>